<dbReference type="InterPro" id="IPR047057">
    <property type="entry name" value="MerR_fam"/>
</dbReference>
<evidence type="ECO:0000313" key="4">
    <source>
        <dbReference type="Proteomes" id="UP000664398"/>
    </source>
</evidence>
<proteinExistence type="predicted"/>
<feature type="domain" description="HTH merR-type" evidence="2">
    <location>
        <begin position="1"/>
        <end position="68"/>
    </location>
</feature>
<evidence type="ECO:0000313" key="3">
    <source>
        <dbReference type="EMBL" id="MBO1805411.1"/>
    </source>
</evidence>
<evidence type="ECO:0000259" key="2">
    <source>
        <dbReference type="PROSITE" id="PS50937"/>
    </source>
</evidence>
<protein>
    <submittedName>
        <fullName evidence="3">MerR family transcriptional regulator</fullName>
    </submittedName>
</protein>
<dbReference type="GO" id="GO:0003677">
    <property type="term" value="F:DNA binding"/>
    <property type="evidence" value="ECO:0007669"/>
    <property type="project" value="UniProtKB-KW"/>
</dbReference>
<dbReference type="SMART" id="SM00422">
    <property type="entry name" value="HTH_MERR"/>
    <property type="match status" value="1"/>
</dbReference>
<dbReference type="GO" id="GO:0003700">
    <property type="term" value="F:DNA-binding transcription factor activity"/>
    <property type="evidence" value="ECO:0007669"/>
    <property type="project" value="InterPro"/>
</dbReference>
<sequence length="116" mass="12879">MRIGELSRRTGASVRSLRYYEECGLIEARRSSSGQRRYEEAAVGRVVLIRRLLSAGLGTAAIADVLPCMARPESQTARLTARLLAERDRLTEEIQQRVETRAALERIIEAAPPVDG</sequence>
<dbReference type="PANTHER" id="PTHR30204:SF97">
    <property type="entry name" value="MERR FAMILY REGULATORY PROTEIN"/>
    <property type="match status" value="1"/>
</dbReference>
<dbReference type="PANTHER" id="PTHR30204">
    <property type="entry name" value="REDOX-CYCLING DRUG-SENSING TRANSCRIPTIONAL ACTIVATOR SOXR"/>
    <property type="match status" value="1"/>
</dbReference>
<organism evidence="3 4">
    <name type="scientific">Leucobacter ruminantium</name>
    <dbReference type="NCBI Taxonomy" id="1289170"/>
    <lineage>
        <taxon>Bacteria</taxon>
        <taxon>Bacillati</taxon>
        <taxon>Actinomycetota</taxon>
        <taxon>Actinomycetes</taxon>
        <taxon>Micrococcales</taxon>
        <taxon>Microbacteriaceae</taxon>
        <taxon>Leucobacter</taxon>
    </lineage>
</organism>
<dbReference type="Pfam" id="PF13411">
    <property type="entry name" value="MerR_1"/>
    <property type="match status" value="1"/>
</dbReference>
<comment type="caution">
    <text evidence="3">The sequence shown here is derived from an EMBL/GenBank/DDBJ whole genome shotgun (WGS) entry which is preliminary data.</text>
</comment>
<dbReference type="Proteomes" id="UP000664398">
    <property type="component" value="Unassembled WGS sequence"/>
</dbReference>
<keyword evidence="1" id="KW-0238">DNA-binding</keyword>
<reference evidence="3" key="1">
    <citation type="submission" date="2021-03" db="EMBL/GenBank/DDBJ databases">
        <title>Leucobacter chromiisoli sp. nov., isolated from chromium-containing soil of chemical plant.</title>
        <authorList>
            <person name="Xu Z."/>
        </authorList>
    </citation>
    <scope>NUCLEOTIDE SEQUENCE</scope>
    <source>
        <strain evidence="3">A2</strain>
    </source>
</reference>
<dbReference type="InterPro" id="IPR000551">
    <property type="entry name" value="MerR-type_HTH_dom"/>
</dbReference>
<dbReference type="RefSeq" id="WP_208045886.1">
    <property type="nucleotide sequence ID" value="NZ_JAGDYL010000013.1"/>
</dbReference>
<dbReference type="Gene3D" id="1.10.1660.10">
    <property type="match status" value="1"/>
</dbReference>
<name>A0A939LWI7_9MICO</name>
<accession>A0A939LWI7</accession>
<keyword evidence="4" id="KW-1185">Reference proteome</keyword>
<dbReference type="InterPro" id="IPR009061">
    <property type="entry name" value="DNA-bd_dom_put_sf"/>
</dbReference>
<dbReference type="PRINTS" id="PR00040">
    <property type="entry name" value="HTHMERR"/>
</dbReference>
<dbReference type="AlphaFoldDB" id="A0A939LWI7"/>
<dbReference type="PROSITE" id="PS50937">
    <property type="entry name" value="HTH_MERR_2"/>
    <property type="match status" value="1"/>
</dbReference>
<dbReference type="SUPFAM" id="SSF46955">
    <property type="entry name" value="Putative DNA-binding domain"/>
    <property type="match status" value="1"/>
</dbReference>
<dbReference type="EMBL" id="JAGDYL010000013">
    <property type="protein sequence ID" value="MBO1805411.1"/>
    <property type="molecule type" value="Genomic_DNA"/>
</dbReference>
<evidence type="ECO:0000256" key="1">
    <source>
        <dbReference type="ARBA" id="ARBA00023125"/>
    </source>
</evidence>
<gene>
    <name evidence="3" type="ORF">J4H91_08775</name>
</gene>